<keyword evidence="6" id="KW-0769">Symport</keyword>
<dbReference type="InterPro" id="IPR045262">
    <property type="entry name" value="STP/PLT_plant"/>
</dbReference>
<keyword evidence="3 9" id="KW-0813">Transport</keyword>
<comment type="similarity">
    <text evidence="2 9">Belongs to the major facilitator superfamily. Sugar transporter (TC 2.A.1.1) family.</text>
</comment>
<feature type="transmembrane region" description="Helical" evidence="10">
    <location>
        <begin position="194"/>
        <end position="217"/>
    </location>
</feature>
<dbReference type="PANTHER" id="PTHR23500">
    <property type="entry name" value="SOLUTE CARRIER FAMILY 2, FACILITATED GLUCOSE TRANSPORTER"/>
    <property type="match status" value="1"/>
</dbReference>
<evidence type="ECO:0000256" key="7">
    <source>
        <dbReference type="ARBA" id="ARBA00022989"/>
    </source>
</evidence>
<evidence type="ECO:0000259" key="11">
    <source>
        <dbReference type="PROSITE" id="PS50850"/>
    </source>
</evidence>
<feature type="transmembrane region" description="Helical" evidence="10">
    <location>
        <begin position="394"/>
        <end position="422"/>
    </location>
</feature>
<evidence type="ECO:0000256" key="9">
    <source>
        <dbReference type="RuleBase" id="RU003346"/>
    </source>
</evidence>
<feature type="transmembrane region" description="Helical" evidence="10">
    <location>
        <begin position="332"/>
        <end position="355"/>
    </location>
</feature>
<sequence length="531" mass="58031">MIRDEYYPLQLIKMAESLKDYEEDFENPEKKPRRNKYAFACAILASMTSILLGYDIGVMSGAALYIQRDLKVSDVQIEILNGIINLYSPVGSFIAGRTSDWIGRRYTIVLAGAIFFVGAILMGFSPNYAFLMFGRFFAGVGIGFAFLIAPVYTSEISPSSSRGFLTSLPEVFLNGGILIGYISNYGFSKLALRLGWRLMLGVGAIPSILIGVAVLAMPESPRWLVAKGRLGEAKRVLYKISESEEEARLRLADIKDTAGIPQDCDDDVVLVSKQTHGHGVWRELFLHPTPAVRHIFIASLGIHFFAQATGIDAVVLYSPRIFEKAGIKSDNYRLLATVAVGFVKTVSILVATFFLDRAGRRVLLLCSVSGLILSLLTLGLSLTVVDHSQTTLNWAVGLSIAAVLSYVATFSIGSGPITWVYSSEIFPLRLRAQGVAIGAAVNRVTSGVIAMTFLSLQNAITIGGAFFLFAGVAAVAWIFHYTLLPETRGKTLEEIEKSFGNFCRKPKAEEGLDDNVEIQLKTRDQTLTSVD</sequence>
<comment type="caution">
    <text evidence="12">The sequence shown here is derived from an EMBL/GenBank/DDBJ whole genome shotgun (WGS) entry which is preliminary data.</text>
</comment>
<evidence type="ECO:0000256" key="5">
    <source>
        <dbReference type="ARBA" id="ARBA00022692"/>
    </source>
</evidence>
<evidence type="ECO:0000256" key="1">
    <source>
        <dbReference type="ARBA" id="ARBA00004141"/>
    </source>
</evidence>
<accession>A0A445HKB4</accession>
<dbReference type="PANTHER" id="PTHR23500:SF455">
    <property type="entry name" value="POLYOL_MONOSACCHARIDE TRANSPORTER 1"/>
    <property type="match status" value="1"/>
</dbReference>
<evidence type="ECO:0000256" key="6">
    <source>
        <dbReference type="ARBA" id="ARBA00022847"/>
    </source>
</evidence>
<dbReference type="InterPro" id="IPR005829">
    <property type="entry name" value="Sugar_transporter_CS"/>
</dbReference>
<dbReference type="InterPro" id="IPR036259">
    <property type="entry name" value="MFS_trans_sf"/>
</dbReference>
<dbReference type="AlphaFoldDB" id="A0A445HKB4"/>
<keyword evidence="7 10" id="KW-1133">Transmembrane helix</keyword>
<evidence type="ECO:0000256" key="10">
    <source>
        <dbReference type="SAM" id="Phobius"/>
    </source>
</evidence>
<feature type="transmembrane region" description="Helical" evidence="10">
    <location>
        <begin position="295"/>
        <end position="317"/>
    </location>
</feature>
<dbReference type="InterPro" id="IPR020846">
    <property type="entry name" value="MFS_dom"/>
</dbReference>
<name>A0A445HKB4_GLYSO</name>
<dbReference type="GO" id="GO:0016020">
    <property type="term" value="C:membrane"/>
    <property type="evidence" value="ECO:0007669"/>
    <property type="project" value="UniProtKB-SubCell"/>
</dbReference>
<dbReference type="SUPFAM" id="SSF103473">
    <property type="entry name" value="MFS general substrate transporter"/>
    <property type="match status" value="1"/>
</dbReference>
<organism evidence="12 13">
    <name type="scientific">Glycine soja</name>
    <name type="common">Wild soybean</name>
    <dbReference type="NCBI Taxonomy" id="3848"/>
    <lineage>
        <taxon>Eukaryota</taxon>
        <taxon>Viridiplantae</taxon>
        <taxon>Streptophyta</taxon>
        <taxon>Embryophyta</taxon>
        <taxon>Tracheophyta</taxon>
        <taxon>Spermatophyta</taxon>
        <taxon>Magnoliopsida</taxon>
        <taxon>eudicotyledons</taxon>
        <taxon>Gunneridae</taxon>
        <taxon>Pentapetalae</taxon>
        <taxon>rosids</taxon>
        <taxon>fabids</taxon>
        <taxon>Fabales</taxon>
        <taxon>Fabaceae</taxon>
        <taxon>Papilionoideae</taxon>
        <taxon>50 kb inversion clade</taxon>
        <taxon>NPAAA clade</taxon>
        <taxon>indigoferoid/millettioid clade</taxon>
        <taxon>Phaseoleae</taxon>
        <taxon>Glycine</taxon>
        <taxon>Glycine subgen. Soja</taxon>
    </lineage>
</organism>
<dbReference type="Gene3D" id="1.20.1250.20">
    <property type="entry name" value="MFS general substrate transporter like domains"/>
    <property type="match status" value="1"/>
</dbReference>
<evidence type="ECO:0000313" key="12">
    <source>
        <dbReference type="EMBL" id="RZB74119.1"/>
    </source>
</evidence>
<evidence type="ECO:0000313" key="13">
    <source>
        <dbReference type="Proteomes" id="UP000289340"/>
    </source>
</evidence>
<keyword evidence="13" id="KW-1185">Reference proteome</keyword>
<dbReference type="InterPro" id="IPR003663">
    <property type="entry name" value="Sugar/inositol_transpt"/>
</dbReference>
<dbReference type="EMBL" id="QZWG01000012">
    <property type="protein sequence ID" value="RZB74119.1"/>
    <property type="molecule type" value="Genomic_DNA"/>
</dbReference>
<dbReference type="PROSITE" id="PS00216">
    <property type="entry name" value="SUGAR_TRANSPORT_1"/>
    <property type="match status" value="1"/>
</dbReference>
<evidence type="ECO:0000256" key="4">
    <source>
        <dbReference type="ARBA" id="ARBA00022597"/>
    </source>
</evidence>
<dbReference type="PROSITE" id="PS50850">
    <property type="entry name" value="MFS"/>
    <property type="match status" value="1"/>
</dbReference>
<dbReference type="Gramene" id="XM_028336383.1">
    <property type="protein sequence ID" value="XP_028192184.1"/>
    <property type="gene ID" value="LOC114377909"/>
</dbReference>
<keyword evidence="5 10" id="KW-0812">Transmembrane</keyword>
<protein>
    <submittedName>
        <fullName evidence="12">Polyol transporter 5 isoform A</fullName>
    </submittedName>
</protein>
<evidence type="ECO:0000256" key="8">
    <source>
        <dbReference type="ARBA" id="ARBA00023136"/>
    </source>
</evidence>
<keyword evidence="4" id="KW-0762">Sugar transport</keyword>
<evidence type="ECO:0000256" key="2">
    <source>
        <dbReference type="ARBA" id="ARBA00010992"/>
    </source>
</evidence>
<feature type="transmembrane region" description="Helical" evidence="10">
    <location>
        <begin position="130"/>
        <end position="152"/>
    </location>
</feature>
<dbReference type="PROSITE" id="PS00217">
    <property type="entry name" value="SUGAR_TRANSPORT_2"/>
    <property type="match status" value="1"/>
</dbReference>
<keyword evidence="8 10" id="KW-0472">Membrane</keyword>
<feature type="transmembrane region" description="Helical" evidence="10">
    <location>
        <begin position="37"/>
        <end position="66"/>
    </location>
</feature>
<dbReference type="Proteomes" id="UP000289340">
    <property type="component" value="Chromosome 12"/>
</dbReference>
<dbReference type="InterPro" id="IPR005828">
    <property type="entry name" value="MFS_sugar_transport-like"/>
</dbReference>
<dbReference type="FunFam" id="1.20.1250.20:FF:000025">
    <property type="entry name" value="probable polyol transporter 4"/>
    <property type="match status" value="1"/>
</dbReference>
<feature type="transmembrane region" description="Helical" evidence="10">
    <location>
        <begin position="460"/>
        <end position="484"/>
    </location>
</feature>
<proteinExistence type="inferred from homology"/>
<evidence type="ECO:0000256" key="3">
    <source>
        <dbReference type="ARBA" id="ARBA00022448"/>
    </source>
</evidence>
<dbReference type="NCBIfam" id="TIGR00879">
    <property type="entry name" value="SP"/>
    <property type="match status" value="1"/>
</dbReference>
<comment type="subcellular location">
    <subcellularLocation>
        <location evidence="1">Membrane</location>
        <topology evidence="1">Multi-pass membrane protein</topology>
    </subcellularLocation>
</comment>
<dbReference type="Pfam" id="PF00083">
    <property type="entry name" value="Sugar_tr"/>
    <property type="match status" value="1"/>
</dbReference>
<feature type="transmembrane region" description="Helical" evidence="10">
    <location>
        <begin position="164"/>
        <end position="182"/>
    </location>
</feature>
<dbReference type="PRINTS" id="PR00171">
    <property type="entry name" value="SUGRTRNSPORT"/>
</dbReference>
<feature type="transmembrane region" description="Helical" evidence="10">
    <location>
        <begin position="106"/>
        <end position="124"/>
    </location>
</feature>
<dbReference type="GO" id="GO:0015144">
    <property type="term" value="F:carbohydrate transmembrane transporter activity"/>
    <property type="evidence" value="ECO:0007669"/>
    <property type="project" value="InterPro"/>
</dbReference>
<feature type="transmembrane region" description="Helical" evidence="10">
    <location>
        <begin position="362"/>
        <end position="382"/>
    </location>
</feature>
<feature type="domain" description="Major facilitator superfamily (MFS) profile" evidence="11">
    <location>
        <begin position="41"/>
        <end position="488"/>
    </location>
</feature>
<gene>
    <name evidence="12" type="ORF">D0Y65_033282</name>
</gene>
<reference evidence="12 13" key="1">
    <citation type="submission" date="2018-09" db="EMBL/GenBank/DDBJ databases">
        <title>A high-quality reference genome of wild soybean provides a powerful tool to mine soybean genomes.</title>
        <authorList>
            <person name="Xie M."/>
            <person name="Chung C.Y.L."/>
            <person name="Li M.-W."/>
            <person name="Wong F.-L."/>
            <person name="Chan T.-F."/>
            <person name="Lam H.-M."/>
        </authorList>
    </citation>
    <scope>NUCLEOTIDE SEQUENCE [LARGE SCALE GENOMIC DNA]</scope>
    <source>
        <strain evidence="13">cv. W05</strain>
        <tissue evidence="12">Hypocotyl of etiolated seedlings</tissue>
    </source>
</reference>
<dbReference type="GO" id="GO:0015293">
    <property type="term" value="F:symporter activity"/>
    <property type="evidence" value="ECO:0007669"/>
    <property type="project" value="UniProtKB-KW"/>
</dbReference>